<protein>
    <submittedName>
        <fullName evidence="1">Uncharacterized protein</fullName>
    </submittedName>
</protein>
<comment type="caution">
    <text evidence="1">The sequence shown here is derived from an EMBL/GenBank/DDBJ whole genome shotgun (WGS) entry which is preliminary data.</text>
</comment>
<dbReference type="RefSeq" id="WP_211531228.1">
    <property type="nucleotide sequence ID" value="NZ_JWHL01000014.1"/>
</dbReference>
<name>A0A8J7WAU8_9EURY</name>
<proteinExistence type="predicted"/>
<dbReference type="AlphaFoldDB" id="A0A8J7WAU8"/>
<accession>A0A8J7WAU8</accession>
<keyword evidence="2" id="KW-1185">Reference proteome</keyword>
<evidence type="ECO:0000313" key="2">
    <source>
        <dbReference type="Proteomes" id="UP000730161"/>
    </source>
</evidence>
<dbReference type="OrthoDB" id="121554at2157"/>
<sequence>MAAVTTISVSIETEEMLRRAGEEGESYDAIIRRLLCEVHWKSLNERWNTILEKDEFIPLDAL</sequence>
<dbReference type="EMBL" id="JWHL01000014">
    <property type="protein sequence ID" value="MBR1369515.1"/>
    <property type="molecule type" value="Genomic_DNA"/>
</dbReference>
<organism evidence="1 2">
    <name type="scientific">Methanocalculus chunghsingensis</name>
    <dbReference type="NCBI Taxonomy" id="156457"/>
    <lineage>
        <taxon>Archaea</taxon>
        <taxon>Methanobacteriati</taxon>
        <taxon>Methanobacteriota</taxon>
        <taxon>Stenosarchaea group</taxon>
        <taxon>Methanomicrobia</taxon>
        <taxon>Methanomicrobiales</taxon>
        <taxon>Methanocalculaceae</taxon>
        <taxon>Methanocalculus</taxon>
    </lineage>
</organism>
<evidence type="ECO:0000313" key="1">
    <source>
        <dbReference type="EMBL" id="MBR1369515.1"/>
    </source>
</evidence>
<gene>
    <name evidence="1" type="ORF">RJ53_08430</name>
</gene>
<dbReference type="Proteomes" id="UP000730161">
    <property type="component" value="Unassembled WGS sequence"/>
</dbReference>
<reference evidence="1" key="1">
    <citation type="submission" date="2014-12" db="EMBL/GenBank/DDBJ databases">
        <authorList>
            <person name="Huang H.-H."/>
            <person name="Chen S.-C."/>
            <person name="Lai M.-C."/>
        </authorList>
    </citation>
    <scope>NUCLEOTIDE SEQUENCE</scope>
    <source>
        <strain evidence="1">K1F9705b</strain>
    </source>
</reference>